<name>A0AA39X085_9PEZI</name>
<dbReference type="GO" id="GO:0050660">
    <property type="term" value="F:flavin adenine dinucleotide binding"/>
    <property type="evidence" value="ECO:0007669"/>
    <property type="project" value="InterPro"/>
</dbReference>
<keyword evidence="5" id="KW-0503">Monooxygenase</keyword>
<protein>
    <submittedName>
        <fullName evidence="7">Uncharacterized protein</fullName>
    </submittedName>
</protein>
<evidence type="ECO:0000313" key="7">
    <source>
        <dbReference type="EMBL" id="KAK0624776.1"/>
    </source>
</evidence>
<dbReference type="Pfam" id="PF00743">
    <property type="entry name" value="FMO-like"/>
    <property type="match status" value="1"/>
</dbReference>
<evidence type="ECO:0000313" key="8">
    <source>
        <dbReference type="Proteomes" id="UP001174934"/>
    </source>
</evidence>
<dbReference type="GO" id="GO:0004499">
    <property type="term" value="F:N,N-dimethylaniline monooxygenase activity"/>
    <property type="evidence" value="ECO:0007669"/>
    <property type="project" value="InterPro"/>
</dbReference>
<gene>
    <name evidence="7" type="ORF">B0T17DRAFT_616948</name>
</gene>
<evidence type="ECO:0000256" key="3">
    <source>
        <dbReference type="ARBA" id="ARBA00022827"/>
    </source>
</evidence>
<dbReference type="AlphaFoldDB" id="A0AA39X085"/>
<comment type="cofactor">
    <cofactor evidence="1">
        <name>FAD</name>
        <dbReference type="ChEBI" id="CHEBI:57692"/>
    </cofactor>
</comment>
<dbReference type="InterPro" id="IPR051820">
    <property type="entry name" value="FAD-binding_MO"/>
</dbReference>
<dbReference type="PANTHER" id="PTHR43872:SF1">
    <property type="entry name" value="MONOOXYGENASE, PUTATIVE (AFU_ORTHOLOGUE AFUA_8G02570)-RELATED"/>
    <property type="match status" value="1"/>
</dbReference>
<dbReference type="InterPro" id="IPR020946">
    <property type="entry name" value="Flavin_mOase-like"/>
</dbReference>
<evidence type="ECO:0000256" key="5">
    <source>
        <dbReference type="ARBA" id="ARBA00023033"/>
    </source>
</evidence>
<accession>A0AA39X085</accession>
<dbReference type="SUPFAM" id="SSF51905">
    <property type="entry name" value="FAD/NAD(P)-binding domain"/>
    <property type="match status" value="1"/>
</dbReference>
<dbReference type="Proteomes" id="UP001174934">
    <property type="component" value="Unassembled WGS sequence"/>
</dbReference>
<keyword evidence="6" id="KW-0812">Transmembrane</keyword>
<keyword evidence="2" id="KW-0285">Flavoprotein</keyword>
<keyword evidence="6" id="KW-1133">Transmembrane helix</keyword>
<dbReference type="Pfam" id="PF13450">
    <property type="entry name" value="NAD_binding_8"/>
    <property type="match status" value="1"/>
</dbReference>
<proteinExistence type="predicted"/>
<evidence type="ECO:0000256" key="4">
    <source>
        <dbReference type="ARBA" id="ARBA00023002"/>
    </source>
</evidence>
<dbReference type="PANTHER" id="PTHR43872">
    <property type="entry name" value="MONOOXYGENASE, PUTATIVE (AFU_ORTHOLOGUE AFUA_8G02570)-RELATED"/>
    <property type="match status" value="1"/>
</dbReference>
<keyword evidence="8" id="KW-1185">Reference proteome</keyword>
<keyword evidence="6" id="KW-0472">Membrane</keyword>
<feature type="transmembrane region" description="Helical" evidence="6">
    <location>
        <begin position="356"/>
        <end position="378"/>
    </location>
</feature>
<keyword evidence="3" id="KW-0274">FAD</keyword>
<dbReference type="GO" id="GO:0050661">
    <property type="term" value="F:NADP binding"/>
    <property type="evidence" value="ECO:0007669"/>
    <property type="project" value="InterPro"/>
</dbReference>
<dbReference type="EMBL" id="JAULSR010000003">
    <property type="protein sequence ID" value="KAK0624776.1"/>
    <property type="molecule type" value="Genomic_DNA"/>
</dbReference>
<keyword evidence="4" id="KW-0560">Oxidoreductase</keyword>
<dbReference type="InterPro" id="IPR036188">
    <property type="entry name" value="FAD/NAD-bd_sf"/>
</dbReference>
<evidence type="ECO:0000256" key="1">
    <source>
        <dbReference type="ARBA" id="ARBA00001974"/>
    </source>
</evidence>
<comment type="caution">
    <text evidence="7">The sequence shown here is derived from an EMBL/GenBank/DDBJ whole genome shotgun (WGS) entry which is preliminary data.</text>
</comment>
<organism evidence="7 8">
    <name type="scientific">Bombardia bombarda</name>
    <dbReference type="NCBI Taxonomy" id="252184"/>
    <lineage>
        <taxon>Eukaryota</taxon>
        <taxon>Fungi</taxon>
        <taxon>Dikarya</taxon>
        <taxon>Ascomycota</taxon>
        <taxon>Pezizomycotina</taxon>
        <taxon>Sordariomycetes</taxon>
        <taxon>Sordariomycetidae</taxon>
        <taxon>Sordariales</taxon>
        <taxon>Lasiosphaeriaceae</taxon>
        <taxon>Bombardia</taxon>
    </lineage>
</organism>
<sequence length="512" mass="56625">MTSPPPPASDDIPTTTLDVLITGAGLSGINAAHLLQTHLPRRTFAVLEARHTIGGTWAFWKYPGARTDSAMALFGFPWHAWTQGTTMVDAPTIKAYMDEAVAAHGIDRAIRLGHRVTSAAWSSAEHRWTVEVEVVAEDEATVVGRKRFSAGWLINANGYYAYDKPLGSVIPGIEGFQGEVVHPQFWDEEKVDYAGKKVVVVGSGATAVTLLPALAKTAESVTMLQRSPSYVLSQPAKDHSVRFFARYLPASWVPTVNWWWRMAVETIFVAILTNFPNFGRKIVVGEMRKELPQGFDVDKHFNPRYGPFEQRLCFCPRADFFKALHQDNTQVVTDTIETVTETGILLKSGQTLEADMIITATGLYMVLMYGIALIVDGVRVNETFGRRYAWNGVMLEGIPNSGVIMGYTAATWTPGADVRTRQMIKVMQHMEKTGVTSAVPFISPEERKNLPMVPAIDISSTYVVSAKERMPIVANVGPWRNGKNWLSDVLRLKLGSVTAGMRYTTVEKSKNV</sequence>
<evidence type="ECO:0000256" key="6">
    <source>
        <dbReference type="SAM" id="Phobius"/>
    </source>
</evidence>
<evidence type="ECO:0000256" key="2">
    <source>
        <dbReference type="ARBA" id="ARBA00022630"/>
    </source>
</evidence>
<reference evidence="7" key="1">
    <citation type="submission" date="2023-06" db="EMBL/GenBank/DDBJ databases">
        <title>Genome-scale phylogeny and comparative genomics of the fungal order Sordariales.</title>
        <authorList>
            <consortium name="Lawrence Berkeley National Laboratory"/>
            <person name="Hensen N."/>
            <person name="Bonometti L."/>
            <person name="Westerberg I."/>
            <person name="Brannstrom I.O."/>
            <person name="Guillou S."/>
            <person name="Cros-Aarteil S."/>
            <person name="Calhoun S."/>
            <person name="Haridas S."/>
            <person name="Kuo A."/>
            <person name="Mondo S."/>
            <person name="Pangilinan J."/>
            <person name="Riley R."/>
            <person name="LaButti K."/>
            <person name="Andreopoulos B."/>
            <person name="Lipzen A."/>
            <person name="Chen C."/>
            <person name="Yanf M."/>
            <person name="Daum C."/>
            <person name="Ng V."/>
            <person name="Clum A."/>
            <person name="Steindorff A."/>
            <person name="Ohm R."/>
            <person name="Martin F."/>
            <person name="Silar P."/>
            <person name="Natvig D."/>
            <person name="Lalanne C."/>
            <person name="Gautier V."/>
            <person name="Ament-velasquez S.L."/>
            <person name="Kruys A."/>
            <person name="Hutchinson M.I."/>
            <person name="Powell A.J."/>
            <person name="Barry K."/>
            <person name="Miller A.N."/>
            <person name="Grigoriev I.V."/>
            <person name="Debuchy R."/>
            <person name="Gladieux P."/>
            <person name="Thoren M.H."/>
            <person name="Johannesson H."/>
        </authorList>
    </citation>
    <scope>NUCLEOTIDE SEQUENCE</scope>
    <source>
        <strain evidence="7">SMH3391-2</strain>
    </source>
</reference>
<dbReference type="Gene3D" id="3.50.50.60">
    <property type="entry name" value="FAD/NAD(P)-binding domain"/>
    <property type="match status" value="1"/>
</dbReference>